<dbReference type="Gene3D" id="1.10.10.10">
    <property type="entry name" value="Winged helix-like DNA-binding domain superfamily/Winged helix DNA-binding domain"/>
    <property type="match status" value="1"/>
</dbReference>
<dbReference type="InterPro" id="IPR016032">
    <property type="entry name" value="Sig_transdc_resp-reg_C-effctor"/>
</dbReference>
<dbReference type="SUPFAM" id="SSF46894">
    <property type="entry name" value="C-terminal effector domain of the bipartite response regulators"/>
    <property type="match status" value="1"/>
</dbReference>
<dbReference type="InterPro" id="IPR036388">
    <property type="entry name" value="WH-like_DNA-bd_sf"/>
</dbReference>
<dbReference type="InterPro" id="IPR011006">
    <property type="entry name" value="CheY-like_superfamily"/>
</dbReference>
<dbReference type="PROSITE" id="PS50110">
    <property type="entry name" value="RESPONSE_REGULATORY"/>
    <property type="match status" value="1"/>
</dbReference>
<dbReference type="GO" id="GO:0003677">
    <property type="term" value="F:DNA binding"/>
    <property type="evidence" value="ECO:0007669"/>
    <property type="project" value="UniProtKB-KW"/>
</dbReference>
<dbReference type="GO" id="GO:0006355">
    <property type="term" value="P:regulation of DNA-templated transcription"/>
    <property type="evidence" value="ECO:0007669"/>
    <property type="project" value="InterPro"/>
</dbReference>
<gene>
    <name evidence="3" type="ORF">UFOPK3720_00300</name>
</gene>
<name>A0A6J7HY16_9ZZZZ</name>
<feature type="domain" description="Response regulatory" evidence="2">
    <location>
        <begin position="13"/>
        <end position="129"/>
    </location>
</feature>
<dbReference type="EMBL" id="CAFBNB010000034">
    <property type="protein sequence ID" value="CAB4922489.1"/>
    <property type="molecule type" value="Genomic_DNA"/>
</dbReference>
<dbReference type="GO" id="GO:0000160">
    <property type="term" value="P:phosphorelay signal transduction system"/>
    <property type="evidence" value="ECO:0007669"/>
    <property type="project" value="InterPro"/>
</dbReference>
<accession>A0A6J7HY16</accession>
<dbReference type="Gene3D" id="3.40.50.2300">
    <property type="match status" value="1"/>
</dbReference>
<evidence type="ECO:0000259" key="2">
    <source>
        <dbReference type="PROSITE" id="PS50110"/>
    </source>
</evidence>
<evidence type="ECO:0000313" key="3">
    <source>
        <dbReference type="EMBL" id="CAB4922489.1"/>
    </source>
</evidence>
<protein>
    <submittedName>
        <fullName evidence="3">Unannotated protein</fullName>
    </submittedName>
</protein>
<proteinExistence type="predicted"/>
<evidence type="ECO:0000256" key="1">
    <source>
        <dbReference type="ARBA" id="ARBA00023125"/>
    </source>
</evidence>
<organism evidence="3">
    <name type="scientific">freshwater metagenome</name>
    <dbReference type="NCBI Taxonomy" id="449393"/>
    <lineage>
        <taxon>unclassified sequences</taxon>
        <taxon>metagenomes</taxon>
        <taxon>ecological metagenomes</taxon>
    </lineage>
</organism>
<sequence>MPSTGGPSEFRTKVLVVEDEEFTRTILADSLIASGMRVRSAVSVADALDVLLEFEPNAVVTDLHLGPGPDGVDLLERLNRDLPWIGQVVLTSHASVQVALGVNRRIPERAVYLVKSRITSLADVEEAIFDSITRTTADEPAGDDVPDDRFELSASQGEVLRLMSEGLSNAAIAARRETTLRSTESLVARTFATLGLSNDPTTNARVLAVRMWLQGQVVIRERTSTATRTGPDSA</sequence>
<dbReference type="PANTHER" id="PTHR43214">
    <property type="entry name" value="TWO-COMPONENT RESPONSE REGULATOR"/>
    <property type="match status" value="1"/>
</dbReference>
<dbReference type="InterPro" id="IPR000792">
    <property type="entry name" value="Tscrpt_reg_LuxR_C"/>
</dbReference>
<dbReference type="Pfam" id="PF00072">
    <property type="entry name" value="Response_reg"/>
    <property type="match status" value="1"/>
</dbReference>
<dbReference type="PANTHER" id="PTHR43214:SF44">
    <property type="entry name" value="TWO-COMPONENT RESPONSE REGULATOR"/>
    <property type="match status" value="1"/>
</dbReference>
<dbReference type="InterPro" id="IPR039420">
    <property type="entry name" value="WalR-like"/>
</dbReference>
<reference evidence="3" key="1">
    <citation type="submission" date="2020-05" db="EMBL/GenBank/DDBJ databases">
        <authorList>
            <person name="Chiriac C."/>
            <person name="Salcher M."/>
            <person name="Ghai R."/>
            <person name="Kavagutti S V."/>
        </authorList>
    </citation>
    <scope>NUCLEOTIDE SEQUENCE</scope>
</reference>
<keyword evidence="1" id="KW-0238">DNA-binding</keyword>
<dbReference type="InterPro" id="IPR001789">
    <property type="entry name" value="Sig_transdc_resp-reg_receiver"/>
</dbReference>
<dbReference type="AlphaFoldDB" id="A0A6J7HY16"/>
<dbReference type="SUPFAM" id="SSF52172">
    <property type="entry name" value="CheY-like"/>
    <property type="match status" value="1"/>
</dbReference>
<dbReference type="SMART" id="SM00448">
    <property type="entry name" value="REC"/>
    <property type="match status" value="1"/>
</dbReference>
<dbReference type="SMART" id="SM00421">
    <property type="entry name" value="HTH_LUXR"/>
    <property type="match status" value="1"/>
</dbReference>
<dbReference type="CDD" id="cd00156">
    <property type="entry name" value="REC"/>
    <property type="match status" value="1"/>
</dbReference>